<dbReference type="Proteomes" id="UP000030748">
    <property type="component" value="Unassembled WGS sequence"/>
</dbReference>
<proteinExistence type="predicted"/>
<keyword evidence="2" id="KW-1185">Reference proteome</keyword>
<name>A0A022RWT2_ERYGU</name>
<gene>
    <name evidence="1" type="ORF">MIMGU_mgv1a017193mg</name>
</gene>
<sequence>MERLGKKESKLGKAAQLVRVLLNQTEGHSIWVHYVSNHMYRYIYITVEQHFLRFEDDIFVKEKGKFQRQVKYSFLRQNSTSPVCNFTKC</sequence>
<evidence type="ECO:0000313" key="2">
    <source>
        <dbReference type="Proteomes" id="UP000030748"/>
    </source>
</evidence>
<protein>
    <submittedName>
        <fullName evidence="1">Uncharacterized protein</fullName>
    </submittedName>
</protein>
<dbReference type="AlphaFoldDB" id="A0A022RWT2"/>
<evidence type="ECO:0000313" key="1">
    <source>
        <dbReference type="EMBL" id="EYU44421.1"/>
    </source>
</evidence>
<organism evidence="1 2">
    <name type="scientific">Erythranthe guttata</name>
    <name type="common">Yellow monkey flower</name>
    <name type="synonym">Mimulus guttatus</name>
    <dbReference type="NCBI Taxonomy" id="4155"/>
    <lineage>
        <taxon>Eukaryota</taxon>
        <taxon>Viridiplantae</taxon>
        <taxon>Streptophyta</taxon>
        <taxon>Embryophyta</taxon>
        <taxon>Tracheophyta</taxon>
        <taxon>Spermatophyta</taxon>
        <taxon>Magnoliopsida</taxon>
        <taxon>eudicotyledons</taxon>
        <taxon>Gunneridae</taxon>
        <taxon>Pentapetalae</taxon>
        <taxon>asterids</taxon>
        <taxon>lamiids</taxon>
        <taxon>Lamiales</taxon>
        <taxon>Phrymaceae</taxon>
        <taxon>Erythranthe</taxon>
    </lineage>
</organism>
<accession>A0A022RWT2</accession>
<reference evidence="1 2" key="1">
    <citation type="journal article" date="2013" name="Proc. Natl. Acad. Sci. U.S.A.">
        <title>Fine-scale variation in meiotic recombination in Mimulus inferred from population shotgun sequencing.</title>
        <authorList>
            <person name="Hellsten U."/>
            <person name="Wright K.M."/>
            <person name="Jenkins J."/>
            <person name="Shu S."/>
            <person name="Yuan Y."/>
            <person name="Wessler S.R."/>
            <person name="Schmutz J."/>
            <person name="Willis J.H."/>
            <person name="Rokhsar D.S."/>
        </authorList>
    </citation>
    <scope>NUCLEOTIDE SEQUENCE [LARGE SCALE GENOMIC DNA]</scope>
    <source>
        <strain evidence="2">cv. DUN x IM62</strain>
    </source>
</reference>
<dbReference type="EMBL" id="KI630214">
    <property type="protein sequence ID" value="EYU44421.1"/>
    <property type="molecule type" value="Genomic_DNA"/>
</dbReference>